<keyword evidence="1" id="KW-1133">Transmembrane helix</keyword>
<dbReference type="Pfam" id="PF04238">
    <property type="entry name" value="DUF420"/>
    <property type="match status" value="1"/>
</dbReference>
<evidence type="ECO:0000313" key="2">
    <source>
        <dbReference type="EMBL" id="MFC4263050.1"/>
    </source>
</evidence>
<keyword evidence="1" id="KW-0812">Transmembrane</keyword>
<sequence length="194" mass="21740">MLQPSLVKNDKKAQQLIWAVSIVVFAAVVFLSKYKLEVDLPFNVHIFATVNAIINSLVAVLLLAGLFTAKSHNYAVHKKIMLAAIALSVLFLLSYIAHHLLAGDTKYGDIDHNGILTIDEKAQAGTIRIVYYLLLLTHIPLAAIILPFILFTAYRALTGEYEKHKKLVRITWPVWFFVAVSGVVVYLMISPYYN</sequence>
<dbReference type="InterPro" id="IPR007352">
    <property type="entry name" value="DUF420"/>
</dbReference>
<feature type="transmembrane region" description="Helical" evidence="1">
    <location>
        <begin position="129"/>
        <end position="151"/>
    </location>
</feature>
<dbReference type="PANTHER" id="PTHR37692:SF1">
    <property type="entry name" value="DUF420 DOMAIN-CONTAINING PROTEIN"/>
    <property type="match status" value="1"/>
</dbReference>
<feature type="transmembrane region" description="Helical" evidence="1">
    <location>
        <begin position="172"/>
        <end position="193"/>
    </location>
</feature>
<reference evidence="3" key="1">
    <citation type="journal article" date="2019" name="Int. J. Syst. Evol. Microbiol.">
        <title>The Global Catalogue of Microorganisms (GCM) 10K type strain sequencing project: providing services to taxonomists for standard genome sequencing and annotation.</title>
        <authorList>
            <consortium name="The Broad Institute Genomics Platform"/>
            <consortium name="The Broad Institute Genome Sequencing Center for Infectious Disease"/>
            <person name="Wu L."/>
            <person name="Ma J."/>
        </authorList>
    </citation>
    <scope>NUCLEOTIDE SEQUENCE [LARGE SCALE GENOMIC DNA]</scope>
    <source>
        <strain evidence="3">CECT 8289</strain>
    </source>
</reference>
<dbReference type="EMBL" id="JBHSCZ010000002">
    <property type="protein sequence ID" value="MFC4263050.1"/>
    <property type="molecule type" value="Genomic_DNA"/>
</dbReference>
<dbReference type="Proteomes" id="UP001595907">
    <property type="component" value="Unassembled WGS sequence"/>
</dbReference>
<evidence type="ECO:0000256" key="1">
    <source>
        <dbReference type="SAM" id="Phobius"/>
    </source>
</evidence>
<proteinExistence type="predicted"/>
<protein>
    <submittedName>
        <fullName evidence="2">DUF420 domain-containing protein</fullName>
    </submittedName>
</protein>
<evidence type="ECO:0000313" key="3">
    <source>
        <dbReference type="Proteomes" id="UP001595907"/>
    </source>
</evidence>
<keyword evidence="1" id="KW-0472">Membrane</keyword>
<accession>A0ABV8QTT1</accession>
<name>A0ABV8QTT1_9BACT</name>
<keyword evidence="3" id="KW-1185">Reference proteome</keyword>
<dbReference type="PANTHER" id="PTHR37692">
    <property type="entry name" value="HYPOTHETICAL MEMBRANE SPANNING PROTEIN"/>
    <property type="match status" value="1"/>
</dbReference>
<feature type="transmembrane region" description="Helical" evidence="1">
    <location>
        <begin position="46"/>
        <end position="68"/>
    </location>
</feature>
<feature type="transmembrane region" description="Helical" evidence="1">
    <location>
        <begin position="16"/>
        <end position="34"/>
    </location>
</feature>
<comment type="caution">
    <text evidence="2">The sequence shown here is derived from an EMBL/GenBank/DDBJ whole genome shotgun (WGS) entry which is preliminary data.</text>
</comment>
<feature type="transmembrane region" description="Helical" evidence="1">
    <location>
        <begin position="80"/>
        <end position="101"/>
    </location>
</feature>
<organism evidence="2 3">
    <name type="scientific">Ferruginibacter yonginensis</name>
    <dbReference type="NCBI Taxonomy" id="1310416"/>
    <lineage>
        <taxon>Bacteria</taxon>
        <taxon>Pseudomonadati</taxon>
        <taxon>Bacteroidota</taxon>
        <taxon>Chitinophagia</taxon>
        <taxon>Chitinophagales</taxon>
        <taxon>Chitinophagaceae</taxon>
        <taxon>Ferruginibacter</taxon>
    </lineage>
</organism>
<dbReference type="RefSeq" id="WP_379709111.1">
    <property type="nucleotide sequence ID" value="NZ_JBHSCZ010000002.1"/>
</dbReference>
<gene>
    <name evidence="2" type="ORF">ACFOWM_09185</name>
</gene>